<accession>A0A6G7ZMK7</accession>
<evidence type="ECO:0000256" key="10">
    <source>
        <dbReference type="ARBA" id="ARBA00031484"/>
    </source>
</evidence>
<evidence type="ECO:0000256" key="7">
    <source>
        <dbReference type="ARBA" id="ARBA00023136"/>
    </source>
</evidence>
<gene>
    <name evidence="17" type="ORF">G7078_05110</name>
</gene>
<dbReference type="GO" id="GO:0003755">
    <property type="term" value="F:peptidyl-prolyl cis-trans isomerase activity"/>
    <property type="evidence" value="ECO:0007669"/>
    <property type="project" value="UniProtKB-KW"/>
</dbReference>
<dbReference type="KEGG" id="ssin:G7078_05110"/>
<dbReference type="AlphaFoldDB" id="A0A6G7ZMK7"/>
<organism evidence="17 18">
    <name type="scientific">Sphingomonas sinipercae</name>
    <dbReference type="NCBI Taxonomy" id="2714944"/>
    <lineage>
        <taxon>Bacteria</taxon>
        <taxon>Pseudomonadati</taxon>
        <taxon>Pseudomonadota</taxon>
        <taxon>Alphaproteobacteria</taxon>
        <taxon>Sphingomonadales</taxon>
        <taxon>Sphingomonadaceae</taxon>
        <taxon>Sphingomonas</taxon>
    </lineage>
</organism>
<dbReference type="Pfam" id="PF13145">
    <property type="entry name" value="Rotamase_2"/>
    <property type="match status" value="1"/>
</dbReference>
<keyword evidence="7 15" id="KW-0472">Membrane</keyword>
<evidence type="ECO:0000256" key="14">
    <source>
        <dbReference type="PROSITE-ProRule" id="PRU00278"/>
    </source>
</evidence>
<feature type="transmembrane region" description="Helical" evidence="15">
    <location>
        <begin position="12"/>
        <end position="32"/>
    </location>
</feature>
<dbReference type="PANTHER" id="PTHR47529">
    <property type="entry name" value="PEPTIDYL-PROLYL CIS-TRANS ISOMERASE D"/>
    <property type="match status" value="1"/>
</dbReference>
<keyword evidence="4" id="KW-0997">Cell inner membrane</keyword>
<evidence type="ECO:0000256" key="12">
    <source>
        <dbReference type="ARBA" id="ARBA00040743"/>
    </source>
</evidence>
<dbReference type="SUPFAM" id="SSF109998">
    <property type="entry name" value="Triger factor/SurA peptide-binding domain-like"/>
    <property type="match status" value="1"/>
</dbReference>
<keyword evidence="14" id="KW-0413">Isomerase</keyword>
<feature type="domain" description="PpiC" evidence="16">
    <location>
        <begin position="264"/>
        <end position="360"/>
    </location>
</feature>
<dbReference type="PROSITE" id="PS50198">
    <property type="entry name" value="PPIC_PPIASE_2"/>
    <property type="match status" value="1"/>
</dbReference>
<dbReference type="SUPFAM" id="SSF54534">
    <property type="entry name" value="FKBP-like"/>
    <property type="match status" value="1"/>
</dbReference>
<keyword evidence="14" id="KW-0697">Rotamase</keyword>
<evidence type="ECO:0000259" key="16">
    <source>
        <dbReference type="PROSITE" id="PS50198"/>
    </source>
</evidence>
<evidence type="ECO:0000256" key="4">
    <source>
        <dbReference type="ARBA" id="ARBA00022519"/>
    </source>
</evidence>
<keyword evidence="18" id="KW-1185">Reference proteome</keyword>
<keyword evidence="8" id="KW-0143">Chaperone</keyword>
<name>A0A6G7ZMK7_9SPHN</name>
<evidence type="ECO:0000256" key="9">
    <source>
        <dbReference type="ARBA" id="ARBA00030642"/>
    </source>
</evidence>
<comment type="subcellular location">
    <subcellularLocation>
        <location evidence="1">Cell inner membrane</location>
        <topology evidence="1">Single-pass type II membrane protein</topology>
        <orientation evidence="1">Periplasmic side</orientation>
    </subcellularLocation>
</comment>
<keyword evidence="6 15" id="KW-1133">Transmembrane helix</keyword>
<protein>
    <recommendedName>
        <fullName evidence="2">Parvulin-like PPIase</fullName>
    </recommendedName>
    <alternativeName>
        <fullName evidence="9">Peptidyl-prolyl cis-trans isomerase plp</fullName>
    </alternativeName>
    <alternativeName>
        <fullName evidence="12">Periplasmic chaperone PpiD</fullName>
    </alternativeName>
    <alternativeName>
        <fullName evidence="13">Periplasmic folding chaperone</fullName>
    </alternativeName>
    <alternativeName>
        <fullName evidence="10">Rotamase plp</fullName>
    </alternativeName>
</protein>
<evidence type="ECO:0000256" key="5">
    <source>
        <dbReference type="ARBA" id="ARBA00022692"/>
    </source>
</evidence>
<dbReference type="Pfam" id="PF13624">
    <property type="entry name" value="SurA_N_3"/>
    <property type="match status" value="1"/>
</dbReference>
<dbReference type="EMBL" id="CP049871">
    <property type="protein sequence ID" value="QIL02227.1"/>
    <property type="molecule type" value="Genomic_DNA"/>
</dbReference>
<dbReference type="Proteomes" id="UP000502502">
    <property type="component" value="Chromosome"/>
</dbReference>
<dbReference type="InterPro" id="IPR000297">
    <property type="entry name" value="PPIase_PpiC"/>
</dbReference>
<sequence length="645" mass="68534">MLQSFRNASKSKIGTIVVALIGVFILIGFAMGDIQGLGLSGNGGLGSSTLAKTGSLEVTDRDMRRAMERQLTQVRAQNPEATYADLAGDFDPLLQSLIDQRTLKAFADKFGFQVSKRLIDAEIANIPGTKGLNGQFSQAAYEAFLAQRRLTDAEVREVIEGAMLQRMLLLPGANNPRVPLGMATPYASMLLETREADVALVPLSAFAAGLNPTDQQLQQFYAFNRNRYLVPEQRVLRIARLGPEQVAGISATDAEIAKYYQDNQAQYAAKDIRVISQAVVPDRNVANQIASKAKGGQSFVDAVKPAGLAAADVSVGPQTKAQFTEMAGQAVANAAFAAKSGAIVGPVQSDLGWHVIKIDGVQNQPGKSLAQVRGEIAEKLTTEKRANALADLEAKLQDSIDNGSNFDEAAKSAGLTVTTTPLITANGQQRGNPAYKLPAEFAAALKSGFELATNDPPVLEALGEQGFAMVAPAQVVPAAPAPLASIRDRVRQDWIGQQATERARAAANAIAAKATGAGSLADALKQAPVKLAPAKHIGARRIQLSQMGDQVPPPIRLMFTLGAGKSRVAADPEGRGYYVVKLTKLTPGNALAQPGLITTVQREFQDPLAQEYAQQFVAAVRKQLKVRRNEKAIAATRKQLIEGGS</sequence>
<dbReference type="InterPro" id="IPR027304">
    <property type="entry name" value="Trigger_fact/SurA_dom_sf"/>
</dbReference>
<dbReference type="GO" id="GO:0005886">
    <property type="term" value="C:plasma membrane"/>
    <property type="evidence" value="ECO:0007669"/>
    <property type="project" value="UniProtKB-SubCell"/>
</dbReference>
<keyword evidence="3" id="KW-1003">Cell membrane</keyword>
<reference evidence="17 18" key="1">
    <citation type="submission" date="2020-03" db="EMBL/GenBank/DDBJ databases">
        <title>Sphingomonas sp. nov., isolated from fish.</title>
        <authorList>
            <person name="Hyun D.-W."/>
            <person name="Bae J.-W."/>
        </authorList>
    </citation>
    <scope>NUCLEOTIDE SEQUENCE [LARGE SCALE GENOMIC DNA]</scope>
    <source>
        <strain evidence="17 18">HDW15C</strain>
    </source>
</reference>
<evidence type="ECO:0000256" key="1">
    <source>
        <dbReference type="ARBA" id="ARBA00004382"/>
    </source>
</evidence>
<evidence type="ECO:0000256" key="6">
    <source>
        <dbReference type="ARBA" id="ARBA00022989"/>
    </source>
</evidence>
<evidence type="ECO:0000313" key="17">
    <source>
        <dbReference type="EMBL" id="QIL02227.1"/>
    </source>
</evidence>
<proteinExistence type="inferred from homology"/>
<dbReference type="InterPro" id="IPR052029">
    <property type="entry name" value="PpiD_chaperone"/>
</dbReference>
<evidence type="ECO:0000256" key="2">
    <source>
        <dbReference type="ARBA" id="ARBA00018370"/>
    </source>
</evidence>
<evidence type="ECO:0000313" key="18">
    <source>
        <dbReference type="Proteomes" id="UP000502502"/>
    </source>
</evidence>
<dbReference type="InterPro" id="IPR046357">
    <property type="entry name" value="PPIase_dom_sf"/>
</dbReference>
<evidence type="ECO:0000256" key="11">
    <source>
        <dbReference type="ARBA" id="ARBA00038408"/>
    </source>
</evidence>
<dbReference type="PANTHER" id="PTHR47529:SF1">
    <property type="entry name" value="PERIPLASMIC CHAPERONE PPID"/>
    <property type="match status" value="1"/>
</dbReference>
<evidence type="ECO:0000256" key="3">
    <source>
        <dbReference type="ARBA" id="ARBA00022475"/>
    </source>
</evidence>
<evidence type="ECO:0000256" key="13">
    <source>
        <dbReference type="ARBA" id="ARBA00042775"/>
    </source>
</evidence>
<dbReference type="RefSeq" id="WP_166093669.1">
    <property type="nucleotide sequence ID" value="NZ_CP049871.1"/>
</dbReference>
<keyword evidence="5 15" id="KW-0812">Transmembrane</keyword>
<comment type="similarity">
    <text evidence="11">Belongs to the PpiD chaperone family.</text>
</comment>
<evidence type="ECO:0000256" key="15">
    <source>
        <dbReference type="SAM" id="Phobius"/>
    </source>
</evidence>
<dbReference type="Gene3D" id="3.10.50.40">
    <property type="match status" value="1"/>
</dbReference>
<dbReference type="Gene3D" id="1.10.4030.10">
    <property type="entry name" value="Porin chaperone SurA, peptide-binding domain"/>
    <property type="match status" value="1"/>
</dbReference>
<evidence type="ECO:0000256" key="8">
    <source>
        <dbReference type="ARBA" id="ARBA00023186"/>
    </source>
</evidence>